<dbReference type="Pfam" id="PF25597">
    <property type="entry name" value="SH3_retrovirus"/>
    <property type="match status" value="1"/>
</dbReference>
<dbReference type="InterPro" id="IPR057670">
    <property type="entry name" value="SH3_retrovirus"/>
</dbReference>
<dbReference type="OrthoDB" id="6776856at2759"/>
<feature type="region of interest" description="Disordered" evidence="1">
    <location>
        <begin position="99"/>
        <end position="202"/>
    </location>
</feature>
<dbReference type="InterPro" id="IPR039537">
    <property type="entry name" value="Retrotran_Ty1/copia-like"/>
</dbReference>
<dbReference type="AlphaFoldDB" id="A0A5N6NKE9"/>
<dbReference type="EMBL" id="SZYD01000011">
    <property type="protein sequence ID" value="KAD4888990.1"/>
    <property type="molecule type" value="Genomic_DNA"/>
</dbReference>
<proteinExistence type="predicted"/>
<accession>A0A5N6NKE9</accession>
<protein>
    <recommendedName>
        <fullName evidence="2">Retroviral polymerase SH3-like domain-containing protein</fullName>
    </recommendedName>
</protein>
<reference evidence="3 4" key="1">
    <citation type="submission" date="2019-05" db="EMBL/GenBank/DDBJ databases">
        <title>Mikania micrantha, genome provides insights into the molecular mechanism of rapid growth.</title>
        <authorList>
            <person name="Liu B."/>
        </authorList>
    </citation>
    <scope>NUCLEOTIDE SEQUENCE [LARGE SCALE GENOMIC DNA]</scope>
    <source>
        <strain evidence="3">NLD-2019</strain>
        <tissue evidence="3">Leaf</tissue>
    </source>
</reference>
<dbReference type="Proteomes" id="UP000326396">
    <property type="component" value="Linkage Group LG19"/>
</dbReference>
<feature type="compositionally biased region" description="Polar residues" evidence="1">
    <location>
        <begin position="171"/>
        <end position="194"/>
    </location>
</feature>
<evidence type="ECO:0000313" key="3">
    <source>
        <dbReference type="EMBL" id="KAD4888990.1"/>
    </source>
</evidence>
<evidence type="ECO:0000256" key="1">
    <source>
        <dbReference type="SAM" id="MobiDB-lite"/>
    </source>
</evidence>
<dbReference type="PANTHER" id="PTHR42648">
    <property type="entry name" value="TRANSPOSASE, PUTATIVE-RELATED"/>
    <property type="match status" value="1"/>
</dbReference>
<dbReference type="SUPFAM" id="SSF53098">
    <property type="entry name" value="Ribonuclease H-like"/>
    <property type="match status" value="1"/>
</dbReference>
<dbReference type="InterPro" id="IPR012337">
    <property type="entry name" value="RNaseH-like_sf"/>
</dbReference>
<evidence type="ECO:0000259" key="2">
    <source>
        <dbReference type="Pfam" id="PF25597"/>
    </source>
</evidence>
<name>A0A5N6NKE9_9ASTR</name>
<evidence type="ECO:0000313" key="4">
    <source>
        <dbReference type="Proteomes" id="UP000326396"/>
    </source>
</evidence>
<sequence>MRMPQWLWGEGVRHAIYLLNRIPTKAAEGKTPYEPLKGRKPKVDHLKLFGCTAHAKAYRLYNPQTNKIVVSRDVQFQEDKPWDWSSELQKDNKVEWAEFEVESESSIDNTAGPACETVEPDSPPLNSPNEAAGSLSTPASSNSTSDHAGPSHYSQNDHEMMPNSPEFEWNSPMTDQYFPEQNSPTLSDPNSIPRSTYDDSPIRDLTRDINRDITKDMKSLLTPIPLIHLLPNIPPQTKAEERLRKMMFVIEIERRCRRQTRKVGTWKVTHYEIEILNAKKNGSNVGVWVERWRRLAAPPRVFLLFEF</sequence>
<organism evidence="3 4">
    <name type="scientific">Mikania micrantha</name>
    <name type="common">bitter vine</name>
    <dbReference type="NCBI Taxonomy" id="192012"/>
    <lineage>
        <taxon>Eukaryota</taxon>
        <taxon>Viridiplantae</taxon>
        <taxon>Streptophyta</taxon>
        <taxon>Embryophyta</taxon>
        <taxon>Tracheophyta</taxon>
        <taxon>Spermatophyta</taxon>
        <taxon>Magnoliopsida</taxon>
        <taxon>eudicotyledons</taxon>
        <taxon>Gunneridae</taxon>
        <taxon>Pentapetalae</taxon>
        <taxon>asterids</taxon>
        <taxon>campanulids</taxon>
        <taxon>Asterales</taxon>
        <taxon>Asteraceae</taxon>
        <taxon>Asteroideae</taxon>
        <taxon>Heliantheae alliance</taxon>
        <taxon>Eupatorieae</taxon>
        <taxon>Mikania</taxon>
    </lineage>
</organism>
<comment type="caution">
    <text evidence="3">The sequence shown here is derived from an EMBL/GenBank/DDBJ whole genome shotgun (WGS) entry which is preliminary data.</text>
</comment>
<gene>
    <name evidence="3" type="ORF">E3N88_21063</name>
</gene>
<dbReference type="PANTHER" id="PTHR42648:SF25">
    <property type="entry name" value="RNA-DIRECTED DNA POLYMERASE"/>
    <property type="match status" value="1"/>
</dbReference>
<feature type="compositionally biased region" description="Low complexity" evidence="1">
    <location>
        <begin position="134"/>
        <end position="145"/>
    </location>
</feature>
<keyword evidence="4" id="KW-1185">Reference proteome</keyword>
<feature type="domain" description="Retroviral polymerase SH3-like" evidence="2">
    <location>
        <begin position="41"/>
        <end position="87"/>
    </location>
</feature>